<gene>
    <name evidence="2" type="ORF">POCTA_138.1.T0390302</name>
</gene>
<reference evidence="2" key="1">
    <citation type="submission" date="2021-01" db="EMBL/GenBank/DDBJ databases">
        <authorList>
            <consortium name="Genoscope - CEA"/>
            <person name="William W."/>
        </authorList>
    </citation>
    <scope>NUCLEOTIDE SEQUENCE</scope>
</reference>
<feature type="region of interest" description="Disordered" evidence="1">
    <location>
        <begin position="304"/>
        <end position="413"/>
    </location>
</feature>
<dbReference type="OMA" id="CYEIRIV"/>
<accession>A0A8S1U7H8</accession>
<sequence>MCEFSSGDSSPCDDDQYQAKIEFIGTKLSIRDICNSVLNSNCYEIRILEPTKTGKYEKIPLEWQNQKDVILFYYDSSLEACQDKHSIKKYLKEKFKDYHFINFEEVQKVYLAGEQAYVIRINEDKSAQFFYYNMNKNQPKHKKYLGENFQVGILRKIRDIKIQYKVILRFLPVQFYKEKIESIVYERRNDKYQIDIRSLRVEELFEFEGCKYGVIYCDDLKQSQGLVDIFNKYFFERKLSQPEIILVNEDGKKVPQLSNLSEFVNPLSSNYDTEKQMRLILQQEIDKEVQEKIERLEKQERLERQERQERMEKERQEKIEKEKSEKIEREKERDRSDKQQSGKKNYQDINISTVEINSSKIHERSEKSIERNQNSYHSHYHHNYNNKYENGSRNKGRRSRSQSRKRRHSSSDSSKLKYIINYITENIMIENIDRIDMRQKENRDGKTIVVRQENEQILLQFQNNKAFIEIDNYFYKQNSQIKMQKKVKTTNRLPSNVNHIQHTLQHQIIQV</sequence>
<feature type="compositionally biased region" description="Polar residues" evidence="1">
    <location>
        <begin position="342"/>
        <end position="359"/>
    </location>
</feature>
<feature type="compositionally biased region" description="Basic and acidic residues" evidence="1">
    <location>
        <begin position="304"/>
        <end position="340"/>
    </location>
</feature>
<organism evidence="2 3">
    <name type="scientific">Paramecium octaurelia</name>
    <dbReference type="NCBI Taxonomy" id="43137"/>
    <lineage>
        <taxon>Eukaryota</taxon>
        <taxon>Sar</taxon>
        <taxon>Alveolata</taxon>
        <taxon>Ciliophora</taxon>
        <taxon>Intramacronucleata</taxon>
        <taxon>Oligohymenophorea</taxon>
        <taxon>Peniculida</taxon>
        <taxon>Parameciidae</taxon>
        <taxon>Paramecium</taxon>
    </lineage>
</organism>
<protein>
    <submittedName>
        <fullName evidence="2">Uncharacterized protein</fullName>
    </submittedName>
</protein>
<keyword evidence="3" id="KW-1185">Reference proteome</keyword>
<dbReference type="OrthoDB" id="307731at2759"/>
<proteinExistence type="predicted"/>
<evidence type="ECO:0000313" key="3">
    <source>
        <dbReference type="Proteomes" id="UP000683925"/>
    </source>
</evidence>
<dbReference type="EMBL" id="CAJJDP010000039">
    <property type="protein sequence ID" value="CAD8161271.1"/>
    <property type="molecule type" value="Genomic_DNA"/>
</dbReference>
<dbReference type="AlphaFoldDB" id="A0A8S1U7H8"/>
<feature type="compositionally biased region" description="Basic residues" evidence="1">
    <location>
        <begin position="394"/>
        <end position="408"/>
    </location>
</feature>
<name>A0A8S1U7H8_PAROT</name>
<comment type="caution">
    <text evidence="2">The sequence shown here is derived from an EMBL/GenBank/DDBJ whole genome shotgun (WGS) entry which is preliminary data.</text>
</comment>
<evidence type="ECO:0000313" key="2">
    <source>
        <dbReference type="EMBL" id="CAD8161271.1"/>
    </source>
</evidence>
<dbReference type="Proteomes" id="UP000683925">
    <property type="component" value="Unassembled WGS sequence"/>
</dbReference>
<evidence type="ECO:0000256" key="1">
    <source>
        <dbReference type="SAM" id="MobiDB-lite"/>
    </source>
</evidence>
<feature type="compositionally biased region" description="Basic and acidic residues" evidence="1">
    <location>
        <begin position="360"/>
        <end position="370"/>
    </location>
</feature>